<organism evidence="3 4">
    <name type="scientific">Thermotomaculum hydrothermale</name>
    <dbReference type="NCBI Taxonomy" id="981385"/>
    <lineage>
        <taxon>Bacteria</taxon>
        <taxon>Pseudomonadati</taxon>
        <taxon>Acidobacteriota</taxon>
        <taxon>Holophagae</taxon>
        <taxon>Thermotomaculales</taxon>
        <taxon>Thermotomaculaceae</taxon>
        <taxon>Thermotomaculum</taxon>
    </lineage>
</organism>
<evidence type="ECO:0000259" key="2">
    <source>
        <dbReference type="PROSITE" id="PS51202"/>
    </source>
</evidence>
<dbReference type="AlphaFoldDB" id="A0A7R6PNK5"/>
<protein>
    <submittedName>
        <fullName evidence="3">Trk system potassium uptake protein TrkA</fullName>
    </submittedName>
</protein>
<feature type="domain" description="RCK C-terminal" evidence="2">
    <location>
        <begin position="134"/>
        <end position="221"/>
    </location>
</feature>
<evidence type="ECO:0000313" key="4">
    <source>
        <dbReference type="Proteomes" id="UP000595564"/>
    </source>
</evidence>
<name>A0A7R6PNK5_9BACT</name>
<dbReference type="InterPro" id="IPR003148">
    <property type="entry name" value="RCK_N"/>
</dbReference>
<evidence type="ECO:0000313" key="3">
    <source>
        <dbReference type="EMBL" id="BBB33367.1"/>
    </source>
</evidence>
<proteinExistence type="predicted"/>
<dbReference type="PROSITE" id="PS51201">
    <property type="entry name" value="RCK_N"/>
    <property type="match status" value="1"/>
</dbReference>
<reference evidence="3 4" key="1">
    <citation type="journal article" date="2012" name="Extremophiles">
        <title>Thermotomaculum hydrothermale gen. nov., sp. nov., a novel heterotrophic thermophile within the phylum Acidobacteria from a deep-sea hydrothermal vent chimney in the Southern Okinawa Trough.</title>
        <authorList>
            <person name="Izumi H."/>
            <person name="Nunoura T."/>
            <person name="Miyazaki M."/>
            <person name="Mino S."/>
            <person name="Toki T."/>
            <person name="Takai K."/>
            <person name="Sako Y."/>
            <person name="Sawabe T."/>
            <person name="Nakagawa S."/>
        </authorList>
    </citation>
    <scope>NUCLEOTIDE SEQUENCE [LARGE SCALE GENOMIC DNA]</scope>
    <source>
        <strain evidence="3 4">AC55</strain>
    </source>
</reference>
<dbReference type="Proteomes" id="UP000595564">
    <property type="component" value="Chromosome"/>
</dbReference>
<dbReference type="EMBL" id="AP017470">
    <property type="protein sequence ID" value="BBB33367.1"/>
    <property type="molecule type" value="Genomic_DNA"/>
</dbReference>
<dbReference type="Pfam" id="PF02254">
    <property type="entry name" value="TrkA_N"/>
    <property type="match status" value="1"/>
</dbReference>
<dbReference type="InterPro" id="IPR036291">
    <property type="entry name" value="NAD(P)-bd_dom_sf"/>
</dbReference>
<dbReference type="SUPFAM" id="SSF116726">
    <property type="entry name" value="TrkA C-terminal domain-like"/>
    <property type="match status" value="1"/>
</dbReference>
<dbReference type="RefSeq" id="WP_201327674.1">
    <property type="nucleotide sequence ID" value="NZ_AP017470.1"/>
</dbReference>
<accession>A0A7R6PNK5</accession>
<feature type="domain" description="RCK N-terminal" evidence="1">
    <location>
        <begin position="1"/>
        <end position="118"/>
    </location>
</feature>
<gene>
    <name evidence="3" type="ORF">TTHT_1914</name>
</gene>
<dbReference type="PANTHER" id="PTHR43833:SF7">
    <property type="entry name" value="KTR SYSTEM POTASSIUM UPTAKE PROTEIN C"/>
    <property type="match status" value="1"/>
</dbReference>
<dbReference type="Pfam" id="PF02080">
    <property type="entry name" value="TrkA_C"/>
    <property type="match status" value="1"/>
</dbReference>
<sequence>MKTVCIIGLGQFGEHLAISLSKHGAHVIAIDNDQEKVNKIADNVAHAYVADAKDKEVLETLIPKDVDACVVSLGEQIEPSILCALHLTNIGIKRIIVKAISDDHASILKAIGAHEVVFPERDMAEKTAKNLIERNMADLLTLTEEYSIKDIEPLNEFIGKSLIELDLRNRYKIYVIALKDKHNPEDIIILPYGDTKIQHNHILTVVGKDEDINNIITKRAEELAL</sequence>
<dbReference type="GO" id="GO:0008324">
    <property type="term" value="F:monoatomic cation transmembrane transporter activity"/>
    <property type="evidence" value="ECO:0007669"/>
    <property type="project" value="InterPro"/>
</dbReference>
<dbReference type="Gene3D" id="3.40.50.720">
    <property type="entry name" value="NAD(P)-binding Rossmann-like Domain"/>
    <property type="match status" value="1"/>
</dbReference>
<dbReference type="InterPro" id="IPR050721">
    <property type="entry name" value="Trk_Ktr_HKT_K-transport"/>
</dbReference>
<dbReference type="PANTHER" id="PTHR43833">
    <property type="entry name" value="POTASSIUM CHANNEL PROTEIN 2-RELATED-RELATED"/>
    <property type="match status" value="1"/>
</dbReference>
<dbReference type="KEGG" id="thyd:TTHT_1914"/>
<evidence type="ECO:0000259" key="1">
    <source>
        <dbReference type="PROSITE" id="PS51201"/>
    </source>
</evidence>
<dbReference type="PROSITE" id="PS51202">
    <property type="entry name" value="RCK_C"/>
    <property type="match status" value="1"/>
</dbReference>
<dbReference type="InterPro" id="IPR036721">
    <property type="entry name" value="RCK_C_sf"/>
</dbReference>
<dbReference type="InterPro" id="IPR006037">
    <property type="entry name" value="RCK_C"/>
</dbReference>
<dbReference type="GO" id="GO:0006813">
    <property type="term" value="P:potassium ion transport"/>
    <property type="evidence" value="ECO:0007669"/>
    <property type="project" value="InterPro"/>
</dbReference>
<dbReference type="SUPFAM" id="SSF51735">
    <property type="entry name" value="NAD(P)-binding Rossmann-fold domains"/>
    <property type="match status" value="1"/>
</dbReference>
<dbReference type="Gene3D" id="3.30.70.1450">
    <property type="entry name" value="Regulator of K+ conductance, C-terminal domain"/>
    <property type="match status" value="1"/>
</dbReference>
<keyword evidence="4" id="KW-1185">Reference proteome</keyword>